<dbReference type="Proteomes" id="UP000663866">
    <property type="component" value="Unassembled WGS sequence"/>
</dbReference>
<sequence length="66" mass="7461">MVADETMPTLSHALSPHCRKQSIEKTNQLKHYRIQVAALSETCAPHEMKTRKAHGVAIYLDQTDTK</sequence>
<keyword evidence="2" id="KW-1185">Reference proteome</keyword>
<feature type="non-terminal residue" evidence="1">
    <location>
        <position position="1"/>
    </location>
</feature>
<proteinExistence type="predicted"/>
<gene>
    <name evidence="1" type="ORF">OVN521_LOCUS35414</name>
</gene>
<comment type="caution">
    <text evidence="1">The sequence shown here is derived from an EMBL/GenBank/DDBJ whole genome shotgun (WGS) entry which is preliminary data.</text>
</comment>
<name>A0A820PLA2_9BILA</name>
<dbReference type="AlphaFoldDB" id="A0A820PLA2"/>
<dbReference type="EMBL" id="CAJOBG010041518">
    <property type="protein sequence ID" value="CAF4410129.1"/>
    <property type="molecule type" value="Genomic_DNA"/>
</dbReference>
<protein>
    <submittedName>
        <fullName evidence="1">Uncharacterized protein</fullName>
    </submittedName>
</protein>
<evidence type="ECO:0000313" key="2">
    <source>
        <dbReference type="Proteomes" id="UP000663866"/>
    </source>
</evidence>
<accession>A0A820PLA2</accession>
<evidence type="ECO:0000313" key="1">
    <source>
        <dbReference type="EMBL" id="CAF4410129.1"/>
    </source>
</evidence>
<reference evidence="1" key="1">
    <citation type="submission" date="2021-02" db="EMBL/GenBank/DDBJ databases">
        <authorList>
            <person name="Nowell W R."/>
        </authorList>
    </citation>
    <scope>NUCLEOTIDE SEQUENCE</scope>
</reference>
<organism evidence="1 2">
    <name type="scientific">Rotaria magnacalcarata</name>
    <dbReference type="NCBI Taxonomy" id="392030"/>
    <lineage>
        <taxon>Eukaryota</taxon>
        <taxon>Metazoa</taxon>
        <taxon>Spiralia</taxon>
        <taxon>Gnathifera</taxon>
        <taxon>Rotifera</taxon>
        <taxon>Eurotatoria</taxon>
        <taxon>Bdelloidea</taxon>
        <taxon>Philodinida</taxon>
        <taxon>Philodinidae</taxon>
        <taxon>Rotaria</taxon>
    </lineage>
</organism>